<protein>
    <submittedName>
        <fullName evidence="2">Uncharacterized protein</fullName>
    </submittedName>
</protein>
<evidence type="ECO:0000313" key="2">
    <source>
        <dbReference type="EMBL" id="TEB06525.1"/>
    </source>
</evidence>
<evidence type="ECO:0000313" key="3">
    <source>
        <dbReference type="Proteomes" id="UP000298324"/>
    </source>
</evidence>
<name>A0A4Y7RBY1_9FIRM</name>
<gene>
    <name evidence="2" type="ORF">Psch_00057</name>
</gene>
<organism evidence="2 3">
    <name type="scientific">Pelotomaculum schinkii</name>
    <dbReference type="NCBI Taxonomy" id="78350"/>
    <lineage>
        <taxon>Bacteria</taxon>
        <taxon>Bacillati</taxon>
        <taxon>Bacillota</taxon>
        <taxon>Clostridia</taxon>
        <taxon>Eubacteriales</taxon>
        <taxon>Desulfotomaculaceae</taxon>
        <taxon>Pelotomaculum</taxon>
    </lineage>
</organism>
<dbReference type="Proteomes" id="UP000298324">
    <property type="component" value="Unassembled WGS sequence"/>
</dbReference>
<reference evidence="2 3" key="1">
    <citation type="journal article" date="2018" name="Environ. Microbiol.">
        <title>Novel energy conservation strategies and behaviour of Pelotomaculum schinkii driving syntrophic propionate catabolism.</title>
        <authorList>
            <person name="Hidalgo-Ahumada C.A.P."/>
            <person name="Nobu M.K."/>
            <person name="Narihiro T."/>
            <person name="Tamaki H."/>
            <person name="Liu W.T."/>
            <person name="Kamagata Y."/>
            <person name="Stams A.J.M."/>
            <person name="Imachi H."/>
            <person name="Sousa D.Z."/>
        </authorList>
    </citation>
    <scope>NUCLEOTIDE SEQUENCE [LARGE SCALE GENOMIC DNA]</scope>
    <source>
        <strain evidence="2 3">HH</strain>
    </source>
</reference>
<accession>A0A4Y7RBY1</accession>
<sequence>MGTGGARQKNKASWQLTMRLKNNLATTYSPRGQRPKYHRLRRA</sequence>
<feature type="compositionally biased region" description="Basic residues" evidence="1">
    <location>
        <begin position="33"/>
        <end position="43"/>
    </location>
</feature>
<dbReference type="EMBL" id="QFGA01000001">
    <property type="protein sequence ID" value="TEB06525.1"/>
    <property type="molecule type" value="Genomic_DNA"/>
</dbReference>
<evidence type="ECO:0000256" key="1">
    <source>
        <dbReference type="SAM" id="MobiDB-lite"/>
    </source>
</evidence>
<keyword evidence="3" id="KW-1185">Reference proteome</keyword>
<dbReference type="AlphaFoldDB" id="A0A4Y7RBY1"/>
<proteinExistence type="predicted"/>
<comment type="caution">
    <text evidence="2">The sequence shown here is derived from an EMBL/GenBank/DDBJ whole genome shotgun (WGS) entry which is preliminary data.</text>
</comment>
<feature type="region of interest" description="Disordered" evidence="1">
    <location>
        <begin position="23"/>
        <end position="43"/>
    </location>
</feature>